<dbReference type="AlphaFoldDB" id="A0A8T1GFL0"/>
<organism evidence="2 3">
    <name type="scientific">Phytophthora cactorum</name>
    <dbReference type="NCBI Taxonomy" id="29920"/>
    <lineage>
        <taxon>Eukaryota</taxon>
        <taxon>Sar</taxon>
        <taxon>Stramenopiles</taxon>
        <taxon>Oomycota</taxon>
        <taxon>Peronosporomycetes</taxon>
        <taxon>Peronosporales</taxon>
        <taxon>Peronosporaceae</taxon>
        <taxon>Phytophthora</taxon>
    </lineage>
</organism>
<dbReference type="EMBL" id="RCMG01000089">
    <property type="protein sequence ID" value="KAG2864063.1"/>
    <property type="molecule type" value="Genomic_DNA"/>
</dbReference>
<sequence length="73" mass="7746">MRASEVAAEEATQSTDEGEGAADIVLAYGLSVRQSLLSTTNTEPATRKLEKRTEQQVLLGTAVRLGAISVQAR</sequence>
<evidence type="ECO:0000313" key="3">
    <source>
        <dbReference type="Proteomes" id="UP000697107"/>
    </source>
</evidence>
<reference evidence="2" key="1">
    <citation type="submission" date="2018-10" db="EMBL/GenBank/DDBJ databases">
        <title>Effector identification in a new, highly contiguous assembly of the strawberry crown rot pathogen Phytophthora cactorum.</title>
        <authorList>
            <person name="Armitage A.D."/>
            <person name="Nellist C.F."/>
            <person name="Bates H."/>
            <person name="Vickerstaff R.J."/>
            <person name="Harrison R.J."/>
        </authorList>
    </citation>
    <scope>NUCLEOTIDE SEQUENCE</scope>
    <source>
        <strain evidence="1">15-7</strain>
        <strain evidence="2">P415</strain>
    </source>
</reference>
<evidence type="ECO:0000313" key="1">
    <source>
        <dbReference type="EMBL" id="KAG2864063.1"/>
    </source>
</evidence>
<accession>A0A8T1GFL0</accession>
<proteinExistence type="predicted"/>
<comment type="caution">
    <text evidence="2">The sequence shown here is derived from an EMBL/GenBank/DDBJ whole genome shotgun (WGS) entry which is preliminary data.</text>
</comment>
<protein>
    <submittedName>
        <fullName evidence="2">Uncharacterized protein</fullName>
    </submittedName>
</protein>
<name>A0A8T1GFL0_9STRA</name>
<dbReference type="Proteomes" id="UP000697107">
    <property type="component" value="Unassembled WGS sequence"/>
</dbReference>
<dbReference type="Proteomes" id="UP000735874">
    <property type="component" value="Unassembled WGS sequence"/>
</dbReference>
<evidence type="ECO:0000313" key="2">
    <source>
        <dbReference type="EMBL" id="KAG2992879.1"/>
    </source>
</evidence>
<gene>
    <name evidence="1" type="ORF">PC113_g4921</name>
    <name evidence="2" type="ORF">PC118_g4338</name>
</gene>
<dbReference type="EMBL" id="RCML01000080">
    <property type="protein sequence ID" value="KAG2992879.1"/>
    <property type="molecule type" value="Genomic_DNA"/>
</dbReference>